<evidence type="ECO:0000313" key="2">
    <source>
        <dbReference type="Proteomes" id="UP001152531"/>
    </source>
</evidence>
<comment type="caution">
    <text evidence="1">The sequence shown here is derived from an EMBL/GenBank/DDBJ whole genome shotgun (WGS) entry which is preliminary data.</text>
</comment>
<dbReference type="Proteomes" id="UP001152531">
    <property type="component" value="Unassembled WGS sequence"/>
</dbReference>
<accession>A0ACA9YG54</accession>
<dbReference type="EMBL" id="CALSDN010000017">
    <property type="protein sequence ID" value="CAH6723588.1"/>
    <property type="molecule type" value="Genomic_DNA"/>
</dbReference>
<gene>
    <name evidence="1" type="ORF">CLIB1444_17S00210</name>
</gene>
<name>A0ACA9YG54_9ASCO</name>
<evidence type="ECO:0000313" key="1">
    <source>
        <dbReference type="EMBL" id="CAH6723588.1"/>
    </source>
</evidence>
<organism evidence="1 2">
    <name type="scientific">[Candida] jaroonii</name>
    <dbReference type="NCBI Taxonomy" id="467808"/>
    <lineage>
        <taxon>Eukaryota</taxon>
        <taxon>Fungi</taxon>
        <taxon>Dikarya</taxon>
        <taxon>Ascomycota</taxon>
        <taxon>Saccharomycotina</taxon>
        <taxon>Pichiomycetes</taxon>
        <taxon>Debaryomycetaceae</taxon>
        <taxon>Yamadazyma</taxon>
    </lineage>
</organism>
<sequence>MDALKKFDKFIATEDAHEKEPDAIRSNYDLNPTAPKDRTWRKYNYVLIWLQSAVNVNEFNTGASLIASTGLPYGQVIGACILGIVVACFFTVVNARVGSSYHIGYPTYARAVYGTRLFYFFVFVRLFVAIIWNSVQSYYGSKMLDVMFRCIFGHKWVNLPNHLPESAQITTRGMVAFFLYWLLQMPLMWVHPRQIRWFFTFKSFFTPMALTGLFIFCMIRGHGPGNWDVGAKGVSTLSTGNTWMSVVNTVMGTLSPMIINQPDISRYARNKSDTVLYQAIGFIPSKIVVLLFGMASTCAIYRAYGQAYWNMWDLFDAILDHQWGAGARTGIFFCSLAFMVATAGTNIFANSIPFACDLSGLLPRYFTILRAQILAGVLIWAIVPWKFLANATQFLTFLGSYSIFVAPLLGGLLADYYVLRRGNLHVPSLYTRSPQGAYYYYKGFNLWGLGAWCLSPVLGIPGLYNAYHPGALNKVASEIYSSGWLYTFICGFVLHAALGTIFKTKIYPDQHAETPKTWEYMTETDGFFEEDAPIGGVGYPGSVDYYSERSENDSNDEEKLKVITSIKSTGGLIM</sequence>
<keyword evidence="2" id="KW-1185">Reference proteome</keyword>
<protein>
    <submittedName>
        <fullName evidence="1">Nicotinamide riboside transporter 1</fullName>
    </submittedName>
</protein>
<proteinExistence type="predicted"/>
<reference evidence="1" key="1">
    <citation type="submission" date="2022-06" db="EMBL/GenBank/DDBJ databases">
        <authorList>
            <person name="Legras J.-L."/>
            <person name="Devillers H."/>
            <person name="Grondin C."/>
        </authorList>
    </citation>
    <scope>NUCLEOTIDE SEQUENCE</scope>
    <source>
        <strain evidence="1">CLIB 1444</strain>
    </source>
</reference>